<evidence type="ECO:0000256" key="3">
    <source>
        <dbReference type="ARBA" id="ARBA00022840"/>
    </source>
</evidence>
<dbReference type="InterPro" id="IPR027417">
    <property type="entry name" value="P-loop_NTPase"/>
</dbReference>
<dbReference type="AlphaFoldDB" id="A0A917BQF3"/>
<proteinExistence type="inferred from homology"/>
<dbReference type="Proteomes" id="UP000632498">
    <property type="component" value="Unassembled WGS sequence"/>
</dbReference>
<dbReference type="GO" id="GO:0016887">
    <property type="term" value="F:ATP hydrolysis activity"/>
    <property type="evidence" value="ECO:0007669"/>
    <property type="project" value="UniProtKB-UniRule"/>
</dbReference>
<dbReference type="InterPro" id="IPR033756">
    <property type="entry name" value="YlxH/NBP35"/>
</dbReference>
<dbReference type="Pfam" id="PF10609">
    <property type="entry name" value="ParA"/>
    <property type="match status" value="1"/>
</dbReference>
<dbReference type="CDD" id="cd02037">
    <property type="entry name" value="Mrp_NBP35"/>
    <property type="match status" value="1"/>
</dbReference>
<dbReference type="Gene3D" id="3.30.300.130">
    <property type="entry name" value="Fe-S cluster assembly (FSCA)"/>
    <property type="match status" value="1"/>
</dbReference>
<keyword evidence="7" id="KW-0378">Hydrolase</keyword>
<evidence type="ECO:0000256" key="5">
    <source>
        <dbReference type="ARBA" id="ARBA00023014"/>
    </source>
</evidence>
<evidence type="ECO:0000256" key="6">
    <source>
        <dbReference type="ARBA" id="ARBA00024036"/>
    </source>
</evidence>
<evidence type="ECO:0000256" key="2">
    <source>
        <dbReference type="ARBA" id="ARBA00022741"/>
    </source>
</evidence>
<comment type="caution">
    <text evidence="9">The sequence shown here is derived from an EMBL/GenBank/DDBJ whole genome shotgun (WGS) entry which is preliminary data.</text>
</comment>
<keyword evidence="1 7" id="KW-0479">Metal-binding</keyword>
<feature type="binding site" evidence="7">
    <location>
        <begin position="116"/>
        <end position="123"/>
    </location>
    <ligand>
        <name>ATP</name>
        <dbReference type="ChEBI" id="CHEBI:30616"/>
    </ligand>
</feature>
<evidence type="ECO:0000259" key="8">
    <source>
        <dbReference type="Pfam" id="PF01883"/>
    </source>
</evidence>
<reference evidence="9" key="2">
    <citation type="submission" date="2020-09" db="EMBL/GenBank/DDBJ databases">
        <authorList>
            <person name="Sun Q."/>
            <person name="Zhou Y."/>
        </authorList>
    </citation>
    <scope>NUCLEOTIDE SEQUENCE</scope>
    <source>
        <strain evidence="9">CGMCC 1.15254</strain>
    </source>
</reference>
<dbReference type="SUPFAM" id="SSF117916">
    <property type="entry name" value="Fe-S cluster assembly (FSCA) domain-like"/>
    <property type="match status" value="1"/>
</dbReference>
<evidence type="ECO:0000313" key="9">
    <source>
        <dbReference type="EMBL" id="GGF53338.1"/>
    </source>
</evidence>
<evidence type="ECO:0000313" key="10">
    <source>
        <dbReference type="Proteomes" id="UP000632498"/>
    </source>
</evidence>
<evidence type="ECO:0000256" key="7">
    <source>
        <dbReference type="HAMAP-Rule" id="MF_02040"/>
    </source>
</evidence>
<evidence type="ECO:0000256" key="1">
    <source>
        <dbReference type="ARBA" id="ARBA00022723"/>
    </source>
</evidence>
<evidence type="ECO:0000256" key="4">
    <source>
        <dbReference type="ARBA" id="ARBA00023004"/>
    </source>
</evidence>
<dbReference type="InterPro" id="IPR002744">
    <property type="entry name" value="MIP18-like"/>
</dbReference>
<dbReference type="GO" id="GO:0005524">
    <property type="term" value="F:ATP binding"/>
    <property type="evidence" value="ECO:0007669"/>
    <property type="project" value="UniProtKB-UniRule"/>
</dbReference>
<dbReference type="InterPro" id="IPR034904">
    <property type="entry name" value="FSCA_dom_sf"/>
</dbReference>
<accession>A0A917BQF3</accession>
<dbReference type="HAMAP" id="MF_02040">
    <property type="entry name" value="Mrp_NBP35"/>
    <property type="match status" value="1"/>
</dbReference>
<dbReference type="InterPro" id="IPR044304">
    <property type="entry name" value="NUBPL-like"/>
</dbReference>
<organism evidence="9 10">
    <name type="scientific">Terasakiella brassicae</name>
    <dbReference type="NCBI Taxonomy" id="1634917"/>
    <lineage>
        <taxon>Bacteria</taxon>
        <taxon>Pseudomonadati</taxon>
        <taxon>Pseudomonadota</taxon>
        <taxon>Alphaproteobacteria</taxon>
        <taxon>Rhodospirillales</taxon>
        <taxon>Terasakiellaceae</taxon>
        <taxon>Terasakiella</taxon>
    </lineage>
</organism>
<dbReference type="InterPro" id="IPR019591">
    <property type="entry name" value="Mrp/NBP35_ATP-bd"/>
</dbReference>
<dbReference type="NCBIfam" id="NF008669">
    <property type="entry name" value="PRK11670.1"/>
    <property type="match status" value="1"/>
</dbReference>
<dbReference type="Pfam" id="PF01883">
    <property type="entry name" value="FeS_assembly_P"/>
    <property type="match status" value="1"/>
</dbReference>
<dbReference type="GO" id="GO:0051539">
    <property type="term" value="F:4 iron, 4 sulfur cluster binding"/>
    <property type="evidence" value="ECO:0007669"/>
    <property type="project" value="TreeGrafter"/>
</dbReference>
<protein>
    <recommendedName>
        <fullName evidence="7">Iron-sulfur cluster carrier protein</fullName>
    </recommendedName>
</protein>
<dbReference type="GO" id="GO:0140663">
    <property type="term" value="F:ATP-dependent FeS chaperone activity"/>
    <property type="evidence" value="ECO:0007669"/>
    <property type="project" value="InterPro"/>
</dbReference>
<gene>
    <name evidence="9" type="ORF">GCM10011332_03390</name>
</gene>
<dbReference type="PANTHER" id="PTHR42961">
    <property type="entry name" value="IRON-SULFUR PROTEIN NUBPL"/>
    <property type="match status" value="1"/>
</dbReference>
<dbReference type="GO" id="GO:0016226">
    <property type="term" value="P:iron-sulfur cluster assembly"/>
    <property type="evidence" value="ECO:0007669"/>
    <property type="project" value="InterPro"/>
</dbReference>
<comment type="subunit">
    <text evidence="7">Homodimer.</text>
</comment>
<keyword evidence="3 7" id="KW-0067">ATP-binding</keyword>
<keyword evidence="5 7" id="KW-0411">Iron-sulfur</keyword>
<dbReference type="PANTHER" id="PTHR42961:SF2">
    <property type="entry name" value="IRON-SULFUR PROTEIN NUBPL"/>
    <property type="match status" value="1"/>
</dbReference>
<sequence>MSAQLEQKVLETLKTIKDPANGTDIVSAGMVVGLQSKDGHIAFTIDIGDPKRAKDFEPVRKAAEQAVHALDGVLSVTAVLTAERPAQPQQQAPRGNPQAGLPLMPGVKSIVAVSSAKGGVGKSTTSVNIALALAGKGLKVGLLDADIYGPSIPRMLGITGQPVSHDGKRLEPMENHGIKCMSIGFLVEEDTAMIWRGPMVMGALEQLMRDVNWGELDILVVDMPPGTGDIQLTMAQKVPLTGSVIVSTPQDVALLDTRKGLSMFRKVEIPVFGIVENMSYFACPHCGERTDVFSHGGARKTAEAQGADFLGEIPLDIKIRVTSDEGHPIVTQEPDSEHAKAYRDIADKVWFKVMAQMNGNKGPNIVFD</sequence>
<reference evidence="9" key="1">
    <citation type="journal article" date="2014" name="Int. J. Syst. Evol. Microbiol.">
        <title>Complete genome sequence of Corynebacterium casei LMG S-19264T (=DSM 44701T), isolated from a smear-ripened cheese.</title>
        <authorList>
            <consortium name="US DOE Joint Genome Institute (JGI-PGF)"/>
            <person name="Walter F."/>
            <person name="Albersmeier A."/>
            <person name="Kalinowski J."/>
            <person name="Ruckert C."/>
        </authorList>
    </citation>
    <scope>NUCLEOTIDE SEQUENCE</scope>
    <source>
        <strain evidence="9">CGMCC 1.15254</strain>
    </source>
</reference>
<name>A0A917BQF3_9PROT</name>
<dbReference type="SUPFAM" id="SSF52540">
    <property type="entry name" value="P-loop containing nucleoside triphosphate hydrolases"/>
    <property type="match status" value="1"/>
</dbReference>
<dbReference type="FunFam" id="3.40.50.300:FF:000418">
    <property type="entry name" value="Iron-sulfur cluster carrier protein"/>
    <property type="match status" value="1"/>
</dbReference>
<keyword evidence="2 7" id="KW-0547">Nucleotide-binding</keyword>
<dbReference type="GO" id="GO:0046872">
    <property type="term" value="F:metal ion binding"/>
    <property type="evidence" value="ECO:0007669"/>
    <property type="project" value="UniProtKB-KW"/>
</dbReference>
<dbReference type="Gene3D" id="3.40.50.300">
    <property type="entry name" value="P-loop containing nucleotide triphosphate hydrolases"/>
    <property type="match status" value="1"/>
</dbReference>
<comment type="function">
    <text evidence="7">Binds and transfers iron-sulfur (Fe-S) clusters to target apoproteins. Can hydrolyze ATP.</text>
</comment>
<dbReference type="EMBL" id="BMHV01000002">
    <property type="protein sequence ID" value="GGF53338.1"/>
    <property type="molecule type" value="Genomic_DNA"/>
</dbReference>
<keyword evidence="4 7" id="KW-0408">Iron</keyword>
<comment type="similarity">
    <text evidence="6 7">Belongs to the Mrp/NBP35 ATP-binding proteins family.</text>
</comment>
<keyword evidence="10" id="KW-1185">Reference proteome</keyword>
<feature type="domain" description="MIP18 family-like" evidence="8">
    <location>
        <begin position="6"/>
        <end position="77"/>
    </location>
</feature>
<dbReference type="RefSeq" id="WP_188660580.1">
    <property type="nucleotide sequence ID" value="NZ_BMHV01000002.1"/>
</dbReference>